<dbReference type="SUPFAM" id="SSF53098">
    <property type="entry name" value="Ribonuclease H-like"/>
    <property type="match status" value="1"/>
</dbReference>
<keyword evidence="1" id="KW-1185">Reference proteome</keyword>
<dbReference type="Proteomes" id="UP000189701">
    <property type="component" value="Unplaced"/>
</dbReference>
<gene>
    <name evidence="2" type="primary">LOC104225030</name>
</gene>
<dbReference type="AlphaFoldDB" id="A0A1U7WLE6"/>
<organism evidence="1 2">
    <name type="scientific">Nicotiana sylvestris</name>
    <name type="common">Wood tobacco</name>
    <name type="synonym">South American tobacco</name>
    <dbReference type="NCBI Taxonomy" id="4096"/>
    <lineage>
        <taxon>Eukaryota</taxon>
        <taxon>Viridiplantae</taxon>
        <taxon>Streptophyta</taxon>
        <taxon>Embryophyta</taxon>
        <taxon>Tracheophyta</taxon>
        <taxon>Spermatophyta</taxon>
        <taxon>Magnoliopsida</taxon>
        <taxon>eudicotyledons</taxon>
        <taxon>Gunneridae</taxon>
        <taxon>Pentapetalae</taxon>
        <taxon>asterids</taxon>
        <taxon>lamiids</taxon>
        <taxon>Solanales</taxon>
        <taxon>Solanaceae</taxon>
        <taxon>Nicotianoideae</taxon>
        <taxon>Nicotianeae</taxon>
        <taxon>Nicotiana</taxon>
    </lineage>
</organism>
<dbReference type="InterPro" id="IPR012337">
    <property type="entry name" value="RNaseH-like_sf"/>
</dbReference>
<dbReference type="Gene3D" id="3.30.420.10">
    <property type="entry name" value="Ribonuclease H-like superfamily/Ribonuclease H"/>
    <property type="match status" value="1"/>
</dbReference>
<dbReference type="GO" id="GO:0003676">
    <property type="term" value="F:nucleic acid binding"/>
    <property type="evidence" value="ECO:0007669"/>
    <property type="project" value="InterPro"/>
</dbReference>
<reference evidence="1" key="1">
    <citation type="journal article" date="2013" name="Genome Biol.">
        <title>Reference genomes and transcriptomes of Nicotiana sylvestris and Nicotiana tomentosiformis.</title>
        <authorList>
            <person name="Sierro N."/>
            <person name="Battey J.N."/>
            <person name="Ouadi S."/>
            <person name="Bovet L."/>
            <person name="Goepfert S."/>
            <person name="Bakaher N."/>
            <person name="Peitsch M.C."/>
            <person name="Ivanov N.V."/>
        </authorList>
    </citation>
    <scope>NUCLEOTIDE SEQUENCE [LARGE SCALE GENOMIC DNA]</scope>
</reference>
<sequence length="152" mass="17303">MTVEALREELSGHSLQGGAKKLSIGDDGVVQLYGQICIPNIDGLRELILEEAHYSREDLHQRDYVFALGAWFYQFGSRYSVHIALLGRCSVRVGYTGGVSTIFHPCMDGQFERTIQILENMLRVCVNDYGGHWDRFLTLAEIAYNKRYQPNI</sequence>
<evidence type="ECO:0000313" key="1">
    <source>
        <dbReference type="Proteomes" id="UP000189701"/>
    </source>
</evidence>
<name>A0A1U7WLE6_NICSY</name>
<dbReference type="InterPro" id="IPR036397">
    <property type="entry name" value="RNaseH_sf"/>
</dbReference>
<proteinExistence type="predicted"/>
<protein>
    <submittedName>
        <fullName evidence="2">Uncharacterized protein LOC104225030</fullName>
    </submittedName>
</protein>
<accession>A0A1U7WLE6</accession>
<evidence type="ECO:0000313" key="2">
    <source>
        <dbReference type="RefSeq" id="XP_009775085.1"/>
    </source>
</evidence>
<dbReference type="eggNOG" id="KOG0017">
    <property type="taxonomic scope" value="Eukaryota"/>
</dbReference>
<reference evidence="2" key="2">
    <citation type="submission" date="2025-08" db="UniProtKB">
        <authorList>
            <consortium name="RefSeq"/>
        </authorList>
    </citation>
    <scope>IDENTIFICATION</scope>
    <source>
        <tissue evidence="2">Leaf</tissue>
    </source>
</reference>
<dbReference type="RefSeq" id="XP_009775085.1">
    <property type="nucleotide sequence ID" value="XM_009776783.1"/>
</dbReference>